<evidence type="ECO:0000256" key="1">
    <source>
        <dbReference type="SAM" id="MobiDB-lite"/>
    </source>
</evidence>
<dbReference type="GO" id="GO:0080025">
    <property type="term" value="F:phosphatidylinositol-3,5-bisphosphate binding"/>
    <property type="evidence" value="ECO:0007669"/>
    <property type="project" value="TreeGrafter"/>
</dbReference>
<feature type="domain" description="AP180 N-terminal homology (ANTH)" evidence="2">
    <location>
        <begin position="25"/>
        <end position="189"/>
    </location>
</feature>
<dbReference type="SUPFAM" id="SSF48464">
    <property type="entry name" value="ENTH/VHS domain"/>
    <property type="match status" value="1"/>
</dbReference>
<dbReference type="Gene3D" id="1.20.5.1700">
    <property type="match status" value="1"/>
</dbReference>
<proteinExistence type="predicted"/>
<dbReference type="AlphaFoldDB" id="A0A8C4RCJ2"/>
<dbReference type="GO" id="GO:0051015">
    <property type="term" value="F:actin filament binding"/>
    <property type="evidence" value="ECO:0007669"/>
    <property type="project" value="TreeGrafter"/>
</dbReference>
<dbReference type="GeneTree" id="ENSGT00940000153594"/>
<organism evidence="3 4">
    <name type="scientific">Eptatretus burgeri</name>
    <name type="common">Inshore hagfish</name>
    <dbReference type="NCBI Taxonomy" id="7764"/>
    <lineage>
        <taxon>Eukaryota</taxon>
        <taxon>Metazoa</taxon>
        <taxon>Chordata</taxon>
        <taxon>Craniata</taxon>
        <taxon>Vertebrata</taxon>
        <taxon>Cyclostomata</taxon>
        <taxon>Myxini</taxon>
        <taxon>Myxiniformes</taxon>
        <taxon>Myxinidae</taxon>
        <taxon>Eptatretinae</taxon>
        <taxon>Eptatretus</taxon>
    </lineage>
</organism>
<name>A0A8C4RCJ2_EPTBU</name>
<dbReference type="InterPro" id="IPR030224">
    <property type="entry name" value="Sla2_fam"/>
</dbReference>
<keyword evidence="4" id="KW-1185">Reference proteome</keyword>
<reference evidence="3" key="1">
    <citation type="submission" date="2025-08" db="UniProtKB">
        <authorList>
            <consortium name="Ensembl"/>
        </authorList>
    </citation>
    <scope>IDENTIFICATION</scope>
</reference>
<dbReference type="GO" id="GO:0007015">
    <property type="term" value="P:actin filament organization"/>
    <property type="evidence" value="ECO:0007669"/>
    <property type="project" value="TreeGrafter"/>
</dbReference>
<dbReference type="PANTHER" id="PTHR10407">
    <property type="entry name" value="HUNTINGTIN INTERACTING PROTEIN 1"/>
    <property type="match status" value="1"/>
</dbReference>
<dbReference type="GO" id="GO:0006897">
    <property type="term" value="P:endocytosis"/>
    <property type="evidence" value="ECO:0007669"/>
    <property type="project" value="InterPro"/>
</dbReference>
<dbReference type="InterPro" id="IPR011417">
    <property type="entry name" value="ANTH_dom"/>
</dbReference>
<dbReference type="PANTHER" id="PTHR10407:SF15">
    <property type="entry name" value="HUNTINGTIN INTERACTING PROTEIN 1"/>
    <property type="match status" value="1"/>
</dbReference>
<dbReference type="GO" id="GO:0048268">
    <property type="term" value="P:clathrin coat assembly"/>
    <property type="evidence" value="ECO:0007669"/>
    <property type="project" value="TreeGrafter"/>
</dbReference>
<evidence type="ECO:0000313" key="4">
    <source>
        <dbReference type="Proteomes" id="UP000694388"/>
    </source>
</evidence>
<evidence type="ECO:0000313" key="3">
    <source>
        <dbReference type="Ensembl" id="ENSEBUP00000027392.1"/>
    </source>
</evidence>
<dbReference type="OMA" id="VHKIMRD"/>
<dbReference type="GO" id="GO:0043325">
    <property type="term" value="F:phosphatidylinositol-3,4-bisphosphate binding"/>
    <property type="evidence" value="ECO:0007669"/>
    <property type="project" value="TreeGrafter"/>
</dbReference>
<dbReference type="InterPro" id="IPR008942">
    <property type="entry name" value="ENTH_VHS"/>
</dbReference>
<dbReference type="GO" id="GO:0032051">
    <property type="term" value="F:clathrin light chain binding"/>
    <property type="evidence" value="ECO:0007669"/>
    <property type="project" value="TreeGrafter"/>
</dbReference>
<evidence type="ECO:0000259" key="2">
    <source>
        <dbReference type="Pfam" id="PF07651"/>
    </source>
</evidence>
<feature type="region of interest" description="Disordered" evidence="1">
    <location>
        <begin position="326"/>
        <end position="347"/>
    </location>
</feature>
<dbReference type="GO" id="GO:0030136">
    <property type="term" value="C:clathrin-coated vesicle"/>
    <property type="evidence" value="ECO:0007669"/>
    <property type="project" value="TreeGrafter"/>
</dbReference>
<dbReference type="Ensembl" id="ENSEBUT00000027968.1">
    <property type="protein sequence ID" value="ENSEBUP00000027392.1"/>
    <property type="gene ID" value="ENSEBUG00000016785.1"/>
</dbReference>
<dbReference type="GO" id="GO:0030864">
    <property type="term" value="C:cortical actin cytoskeleton"/>
    <property type="evidence" value="ECO:0007669"/>
    <property type="project" value="TreeGrafter"/>
</dbReference>
<dbReference type="Proteomes" id="UP000694388">
    <property type="component" value="Unplaced"/>
</dbReference>
<sequence>MPHDFGSDGKFIAFYTLEFCPSVSRVAFEEKHVHICILGTHREQGANTFWNVTGTFSFSSNSVLSWKFCNLLHKLLLTRLKELSRMWNHCHDSCGWLVATCIMLIMEKVNFHIGRLVFPPGLVVTDGELGAAGESGIGIVFRLAVELFAYMDSELSPFEAGFTSLDLSHAVFMTQAGQCRLAPLTQVIPNLSLLVSRPMEGQLRCHGEQGLDMRAFALAEHASPIVVIPGEEEPDLEAEPEPQPLLIPEPSITEGPNEKDLLMKSLCQEIRGLFTELQSFKSETQKVVKSLRKRVRELKAELDSDCSYWEYVQADALALQAESMGCAGSKPNKHSKGSLELRRKCNQ</sequence>
<dbReference type="Pfam" id="PF07651">
    <property type="entry name" value="ANTH"/>
    <property type="match status" value="1"/>
</dbReference>
<feature type="compositionally biased region" description="Basic and acidic residues" evidence="1">
    <location>
        <begin position="337"/>
        <end position="347"/>
    </location>
</feature>
<dbReference type="GO" id="GO:0035615">
    <property type="term" value="F:clathrin adaptor activity"/>
    <property type="evidence" value="ECO:0007669"/>
    <property type="project" value="TreeGrafter"/>
</dbReference>
<accession>A0A8C4RCJ2</accession>
<reference evidence="3" key="2">
    <citation type="submission" date="2025-09" db="UniProtKB">
        <authorList>
            <consortium name="Ensembl"/>
        </authorList>
    </citation>
    <scope>IDENTIFICATION</scope>
</reference>
<protein>
    <recommendedName>
        <fullName evidence="2">AP180 N-terminal homology (ANTH) domain-containing protein</fullName>
    </recommendedName>
</protein>